<proteinExistence type="predicted"/>
<dbReference type="Pfam" id="PF01610">
    <property type="entry name" value="DDE_Tnp_ISL3"/>
    <property type="match status" value="2"/>
</dbReference>
<dbReference type="PANTHER" id="PTHR33498:SF1">
    <property type="entry name" value="TRANSPOSASE FOR INSERTION SEQUENCE ELEMENT IS1557"/>
    <property type="match status" value="1"/>
</dbReference>
<reference evidence="2 3" key="1">
    <citation type="submission" date="2023-07" db="EMBL/GenBank/DDBJ databases">
        <title>Genomic Encyclopedia of Type Strains, Phase IV (KMG-IV): sequencing the most valuable type-strain genomes for metagenomic binning, comparative biology and taxonomic classification.</title>
        <authorList>
            <person name="Goeker M."/>
        </authorList>
    </citation>
    <scope>NUCLEOTIDE SEQUENCE [LARGE SCALE GENOMIC DNA]</scope>
    <source>
        <strain evidence="2 3">DSM 5896</strain>
    </source>
</reference>
<dbReference type="NCBIfam" id="NF033550">
    <property type="entry name" value="transpos_ISL3"/>
    <property type="match status" value="1"/>
</dbReference>
<name>A0ABU0F6X6_9HYPH</name>
<evidence type="ECO:0000313" key="2">
    <source>
        <dbReference type="EMBL" id="MDQ0390364.1"/>
    </source>
</evidence>
<dbReference type="PANTHER" id="PTHR33498">
    <property type="entry name" value="TRANSPOSASE FOR INSERTION SEQUENCE ELEMENT IS1557"/>
    <property type="match status" value="1"/>
</dbReference>
<evidence type="ECO:0000259" key="1">
    <source>
        <dbReference type="Pfam" id="PF01610"/>
    </source>
</evidence>
<dbReference type="Proteomes" id="UP001237448">
    <property type="component" value="Unassembled WGS sequence"/>
</dbReference>
<gene>
    <name evidence="2" type="ORF">J3R73_000156</name>
</gene>
<organism evidence="2 3">
    <name type="scientific">Labrys monachus</name>
    <dbReference type="NCBI Taxonomy" id="217067"/>
    <lineage>
        <taxon>Bacteria</taxon>
        <taxon>Pseudomonadati</taxon>
        <taxon>Pseudomonadota</taxon>
        <taxon>Alphaproteobacteria</taxon>
        <taxon>Hyphomicrobiales</taxon>
        <taxon>Xanthobacteraceae</taxon>
        <taxon>Labrys</taxon>
    </lineage>
</organism>
<accession>A0ABU0F6X6</accession>
<comment type="caution">
    <text evidence="2">The sequence shown here is derived from an EMBL/GenBank/DDBJ whole genome shotgun (WGS) entry which is preliminary data.</text>
</comment>
<protein>
    <submittedName>
        <fullName evidence="2">Transposase</fullName>
    </submittedName>
</protein>
<keyword evidence="3" id="KW-1185">Reference proteome</keyword>
<sequence length="456" mass="50730">MAGKPVRLVVQARRFHCDTVLCGRRIFTERFDTNVLAPWGRRTARLDHIIHHLGLALGGRPAANLAQRLSLPVSNDTLLRAVRRHGGTRLVPPTVIGIDDWAWRRNQRYGTIICDLERRKTIALLPDREPATAQAWLSDQPQISIVARDRGGAYSLAAARALPKAIQVADRWHLMENASRAFLDAVRKSMRAIRAAIGAATINPDLLTAAERIQYEGYIRREDTNADILGLAKDGVPIKEIVRRTGYSRGLVRRVLRGQRSDIFRVRESSLELYLPWLDVQWAAGRQNGAELWRRLKGQGFLGSLRVVSEWATRRRKADKVDGGVLSRTPSARTIARLLTIGRDDLGKSETVTVAAIERGVPQLVEARITIAAFQAMIRKKSIADLDPWLERARSGLVASFANGVDKDRAAVGAAITSPWSNGQTEGQITKLKLVKRQMYGRGKLDLLQARLIGST</sequence>
<dbReference type="InterPro" id="IPR002560">
    <property type="entry name" value="Transposase_DDE"/>
</dbReference>
<feature type="domain" description="Transposase IS204/IS1001/IS1096/IS1165 DDE" evidence="1">
    <location>
        <begin position="96"/>
        <end position="191"/>
    </location>
</feature>
<dbReference type="InterPro" id="IPR047951">
    <property type="entry name" value="Transpos_ISL3"/>
</dbReference>
<evidence type="ECO:0000313" key="3">
    <source>
        <dbReference type="Proteomes" id="UP001237448"/>
    </source>
</evidence>
<dbReference type="EMBL" id="JAUSVK010000001">
    <property type="protein sequence ID" value="MDQ0390364.1"/>
    <property type="molecule type" value="Genomic_DNA"/>
</dbReference>
<feature type="domain" description="Transposase IS204/IS1001/IS1096/IS1165 DDE" evidence="1">
    <location>
        <begin position="337"/>
        <end position="451"/>
    </location>
</feature>